<dbReference type="EMBL" id="EF160123">
    <property type="protein sequence ID" value="ABM63399.1"/>
    <property type="molecule type" value="Genomic_DNA"/>
</dbReference>
<keyword evidence="2" id="KW-1185">Reference proteome</keyword>
<name>A2I7X7_9CAUD</name>
<gene>
    <name evidence="1" type="ORF">Era103g09</name>
</gene>
<dbReference type="Proteomes" id="UP000001571">
    <property type="component" value="Segment"/>
</dbReference>
<reference evidence="1 2" key="2">
    <citation type="journal article" date="1986" name="Appl. Environ. Microbiol.">
        <title>Cloning and Expression in Escherichia coli of the Polysaccharide Depolymerase Associated with Bacteriophage-Infected Erwinia amylovora.</title>
        <authorList>
            <person name="Vandenbergh P.A."/>
            <person name="Cole R.L."/>
        </authorList>
    </citation>
    <scope>NUCLEOTIDE SEQUENCE [LARGE SCALE GENOMIC DNA]</scope>
</reference>
<sequence>MSITWQEVEAAGYKILETGKIIGPDGKQAKQYELNGRMNVQVTLPRQAGKSKPWTYVRLHIMVASKFVPNPNGYKNVAFKRGKSYRASNLVWSTPTDAVRTQAKRDKQYALMMLNDGLIHWREARDLGIGEERAYKIWRKVNATV</sequence>
<accession>A2I7X7</accession>
<evidence type="ECO:0008006" key="3">
    <source>
        <dbReference type="Google" id="ProtNLM"/>
    </source>
</evidence>
<protein>
    <recommendedName>
        <fullName evidence="3">HNH endonuclease</fullName>
    </recommendedName>
</protein>
<organism evidence="1 2">
    <name type="scientific">Erwinia phage Era103</name>
    <dbReference type="NCBI Taxonomy" id="418443"/>
    <lineage>
        <taxon>Viruses</taxon>
        <taxon>Duplodnaviria</taxon>
        <taxon>Heunggongvirae</taxon>
        <taxon>Uroviricota</taxon>
        <taxon>Caudoviricetes</taxon>
        <taxon>Autographivirales</taxon>
        <taxon>Autosignataviridae</taxon>
        <taxon>Molineuxvirinae</taxon>
        <taxon>Eracentumvirus</taxon>
        <taxon>Eracentumvirus era103</taxon>
    </lineage>
</organism>
<reference evidence="1 2" key="1">
    <citation type="journal article" date="1985" name="Appl. Environ. Microbiol.">
        <title>Partial Purification and Characterization of a Polysaccharide Depolymerase Associated with Phage-Infected Erwinia amylovora.</title>
        <authorList>
            <person name="Vandenbergh P.A."/>
            <person name="Wright A.M."/>
            <person name="Vidaver A.K."/>
        </authorList>
    </citation>
    <scope>NUCLEOTIDE SEQUENCE [LARGE SCALE GENOMIC DNA]</scope>
</reference>
<dbReference type="Gene3D" id="3.90.75.20">
    <property type="match status" value="1"/>
</dbReference>
<evidence type="ECO:0000313" key="1">
    <source>
        <dbReference type="EMBL" id="ABM63399.1"/>
    </source>
</evidence>
<proteinExistence type="predicted"/>
<dbReference type="RefSeq" id="YP_001039640.1">
    <property type="nucleotide sequence ID" value="NC_009014.1"/>
</dbReference>
<evidence type="ECO:0000313" key="2">
    <source>
        <dbReference type="Proteomes" id="UP000001571"/>
    </source>
</evidence>
<dbReference type="GeneID" id="4818412"/>
<dbReference type="KEGG" id="vg:4818412"/>